<evidence type="ECO:0008006" key="3">
    <source>
        <dbReference type="Google" id="ProtNLM"/>
    </source>
</evidence>
<organism evidence="1 2">
    <name type="scientific">Zizania palustris</name>
    <name type="common">Northern wild rice</name>
    <dbReference type="NCBI Taxonomy" id="103762"/>
    <lineage>
        <taxon>Eukaryota</taxon>
        <taxon>Viridiplantae</taxon>
        <taxon>Streptophyta</taxon>
        <taxon>Embryophyta</taxon>
        <taxon>Tracheophyta</taxon>
        <taxon>Spermatophyta</taxon>
        <taxon>Magnoliopsida</taxon>
        <taxon>Liliopsida</taxon>
        <taxon>Poales</taxon>
        <taxon>Poaceae</taxon>
        <taxon>BOP clade</taxon>
        <taxon>Oryzoideae</taxon>
        <taxon>Oryzeae</taxon>
        <taxon>Zizaniinae</taxon>
        <taxon>Zizania</taxon>
    </lineage>
</organism>
<keyword evidence="2" id="KW-1185">Reference proteome</keyword>
<dbReference type="AlphaFoldDB" id="A0A8J5RX30"/>
<dbReference type="OrthoDB" id="631010at2759"/>
<evidence type="ECO:0000313" key="1">
    <source>
        <dbReference type="EMBL" id="KAG8058422.1"/>
    </source>
</evidence>
<protein>
    <recommendedName>
        <fullName evidence="3">F-box domain-containing protein</fullName>
    </recommendedName>
</protein>
<comment type="caution">
    <text evidence="1">The sequence shown here is derived from an EMBL/GenBank/DDBJ whole genome shotgun (WGS) entry which is preliminary data.</text>
</comment>
<evidence type="ECO:0000313" key="2">
    <source>
        <dbReference type="Proteomes" id="UP000729402"/>
    </source>
</evidence>
<name>A0A8J5RX30_ZIZPA</name>
<dbReference type="EMBL" id="JAAALK010000287">
    <property type="protein sequence ID" value="KAG8058422.1"/>
    <property type="molecule type" value="Genomic_DNA"/>
</dbReference>
<accession>A0A8J5RX30</accession>
<sequence>MAGAGEEPPRGEIPEGVVEEIVVRLPSRSSLARAAAACSDFRVLISSPRFLRRHRARHRPDQGVLLGVFSCSAAGGGFHPAEPPYPAAAAACAVAEAADFSFAFLPDPEASQEDGAGRAHGWIIRDHRDGRFLLDRVSSGGAGNLFTDLVVCDPLSRRYVLLPTIPEELRAAVNRPLGVLGGRRWCEPFLSPVSAADNEAAEPSFTVIWMARCPRKVVAFAFSSRDGQWREVPSPECFVWSRHRSPFGCPVHAVWNRRFYAHGCFYWLDCLTHRWLVLDTRAMELTLAEIPSPAGFWEEHVAVVEGADGKVGVFAHDFYHPGGNASIYYYTIVHDGDGPPRWQLEKTVPLPWPASHSRPYRIRAAANGCLILQVAHGSPAFMSSHHSMDVELFKIDVKSFKLERICRTRCGVGDQCWPYLGFPPSLSLPTV</sequence>
<dbReference type="PANTHER" id="PTHR31264">
    <property type="entry name" value="OS07G0554500 PROTEIN-RELATED"/>
    <property type="match status" value="1"/>
</dbReference>
<reference evidence="1" key="2">
    <citation type="submission" date="2021-02" db="EMBL/GenBank/DDBJ databases">
        <authorList>
            <person name="Kimball J.A."/>
            <person name="Haas M.W."/>
            <person name="Macchietto M."/>
            <person name="Kono T."/>
            <person name="Duquette J."/>
            <person name="Shao M."/>
        </authorList>
    </citation>
    <scope>NUCLEOTIDE SEQUENCE</scope>
    <source>
        <tissue evidence="1">Fresh leaf tissue</tissue>
    </source>
</reference>
<proteinExistence type="predicted"/>
<gene>
    <name evidence="1" type="ORF">GUJ93_ZPchr0002g23646</name>
</gene>
<dbReference type="Proteomes" id="UP000729402">
    <property type="component" value="Unassembled WGS sequence"/>
</dbReference>
<reference evidence="1" key="1">
    <citation type="journal article" date="2021" name="bioRxiv">
        <title>Whole Genome Assembly and Annotation of Northern Wild Rice, Zizania palustris L., Supports a Whole Genome Duplication in the Zizania Genus.</title>
        <authorList>
            <person name="Haas M."/>
            <person name="Kono T."/>
            <person name="Macchietto M."/>
            <person name="Millas R."/>
            <person name="McGilp L."/>
            <person name="Shao M."/>
            <person name="Duquette J."/>
            <person name="Hirsch C.N."/>
            <person name="Kimball J."/>
        </authorList>
    </citation>
    <scope>NUCLEOTIDE SEQUENCE</scope>
    <source>
        <tissue evidence="1">Fresh leaf tissue</tissue>
    </source>
</reference>
<dbReference type="PANTHER" id="PTHR31264:SF17">
    <property type="entry name" value="OS04G0258900 PROTEIN"/>
    <property type="match status" value="1"/>
</dbReference>